<keyword evidence="2" id="KW-0472">Membrane</keyword>
<gene>
    <name evidence="3" type="ORF">RUM43_004065</name>
</gene>
<feature type="compositionally biased region" description="Basic residues" evidence="1">
    <location>
        <begin position="384"/>
        <end position="393"/>
    </location>
</feature>
<feature type="region of interest" description="Disordered" evidence="1">
    <location>
        <begin position="61"/>
        <end position="87"/>
    </location>
</feature>
<evidence type="ECO:0000313" key="4">
    <source>
        <dbReference type="Proteomes" id="UP001372834"/>
    </source>
</evidence>
<evidence type="ECO:0000256" key="2">
    <source>
        <dbReference type="SAM" id="Phobius"/>
    </source>
</evidence>
<protein>
    <submittedName>
        <fullName evidence="3">Uncharacterized protein</fullName>
    </submittedName>
</protein>
<evidence type="ECO:0000256" key="1">
    <source>
        <dbReference type="SAM" id="MobiDB-lite"/>
    </source>
</evidence>
<organism evidence="3 4">
    <name type="scientific">Polyplax serrata</name>
    <name type="common">Common mouse louse</name>
    <dbReference type="NCBI Taxonomy" id="468196"/>
    <lineage>
        <taxon>Eukaryota</taxon>
        <taxon>Metazoa</taxon>
        <taxon>Ecdysozoa</taxon>
        <taxon>Arthropoda</taxon>
        <taxon>Hexapoda</taxon>
        <taxon>Insecta</taxon>
        <taxon>Pterygota</taxon>
        <taxon>Neoptera</taxon>
        <taxon>Paraneoptera</taxon>
        <taxon>Psocodea</taxon>
        <taxon>Troctomorpha</taxon>
        <taxon>Phthiraptera</taxon>
        <taxon>Anoplura</taxon>
        <taxon>Polyplacidae</taxon>
        <taxon>Polyplax</taxon>
    </lineage>
</organism>
<dbReference type="AlphaFoldDB" id="A0AAN8XKL7"/>
<dbReference type="Proteomes" id="UP001372834">
    <property type="component" value="Unassembled WGS sequence"/>
</dbReference>
<keyword evidence="2" id="KW-1133">Transmembrane helix</keyword>
<sequence length="467" mass="53888">MNEGTPKEFYSASLPTDQPPQTAVYRQYWDENWNQPRVNSNLKNSVNYYKVKDFQPHAIQNFSQDVGIPPSPESKRKKSGASDPRFKRVINTEERNNNEVFNAEKIIANITRALEDRMNNETGLTDKVISYLKAPSETPFYSGESIKAFQNERDVEAERGCRQDLTEIATRDVGFASRIQCSVKGSKAKSEFNRNRNFDHFDDTINNTKCSSLKRSASDCTLNTKGEEQEVDDVHVIKSYPSASKLNKVHNWMNDCKLPAEKRRSVITVIGQTQTKPFSKILNEINQRRKLAKELDKHALCKAIMESAENKADVKNLIAQVDFVLPDGKVIYSTEKVLLHGENNRYKIDREGEEKKLAALDAEDKLRKRYEMIPERDSSTQVGKRSKTKRQNRKLGSSAQEKVSLQNKVKIYAGRMTGYWLWSSLALVCLIVLLFVFYNYSTRYPYHYFLSNFLKPKNRAWYKKILL</sequence>
<feature type="region of interest" description="Disordered" evidence="1">
    <location>
        <begin position="375"/>
        <end position="399"/>
    </location>
</feature>
<reference evidence="3 4" key="1">
    <citation type="submission" date="2023-10" db="EMBL/GenBank/DDBJ databases">
        <title>Genomes of two closely related lineages of the louse Polyplax serrata with different host specificities.</title>
        <authorList>
            <person name="Martinu J."/>
            <person name="Tarabai H."/>
            <person name="Stefka J."/>
            <person name="Hypsa V."/>
        </authorList>
    </citation>
    <scope>NUCLEOTIDE SEQUENCE [LARGE SCALE GENOMIC DNA]</scope>
    <source>
        <strain evidence="3">HR10_N</strain>
    </source>
</reference>
<evidence type="ECO:0000313" key="3">
    <source>
        <dbReference type="EMBL" id="KAK6642563.1"/>
    </source>
</evidence>
<proteinExistence type="predicted"/>
<name>A0AAN8XKL7_POLSC</name>
<feature type="region of interest" description="Disordered" evidence="1">
    <location>
        <begin position="1"/>
        <end position="20"/>
    </location>
</feature>
<accession>A0AAN8XKL7</accession>
<keyword evidence="2" id="KW-0812">Transmembrane</keyword>
<feature type="transmembrane region" description="Helical" evidence="2">
    <location>
        <begin position="419"/>
        <end position="440"/>
    </location>
</feature>
<dbReference type="EMBL" id="JAWJWE010000002">
    <property type="protein sequence ID" value="KAK6642563.1"/>
    <property type="molecule type" value="Genomic_DNA"/>
</dbReference>
<comment type="caution">
    <text evidence="3">The sequence shown here is derived from an EMBL/GenBank/DDBJ whole genome shotgun (WGS) entry which is preliminary data.</text>
</comment>